<evidence type="ECO:0000313" key="1">
    <source>
        <dbReference type="EMBL" id="OCF36155.1"/>
    </source>
</evidence>
<accession>A0A1B9GYW1</accession>
<reference evidence="1 2" key="1">
    <citation type="submission" date="2013-07" db="EMBL/GenBank/DDBJ databases">
        <title>The Genome Sequence of Cryptococcus heveanensis BCC8398.</title>
        <authorList>
            <consortium name="The Broad Institute Genome Sequencing Platform"/>
            <person name="Cuomo C."/>
            <person name="Litvintseva A."/>
            <person name="Chen Y."/>
            <person name="Heitman J."/>
            <person name="Sun S."/>
            <person name="Springer D."/>
            <person name="Dromer F."/>
            <person name="Young S.K."/>
            <person name="Zeng Q."/>
            <person name="Gargeya S."/>
            <person name="Fitzgerald M."/>
            <person name="Abouelleil A."/>
            <person name="Alvarado L."/>
            <person name="Berlin A.M."/>
            <person name="Chapman S.B."/>
            <person name="Dewar J."/>
            <person name="Goldberg J."/>
            <person name="Griggs A."/>
            <person name="Gujja S."/>
            <person name="Hansen M."/>
            <person name="Howarth C."/>
            <person name="Imamovic A."/>
            <person name="Larimer J."/>
            <person name="McCowan C."/>
            <person name="Murphy C."/>
            <person name="Pearson M."/>
            <person name="Priest M."/>
            <person name="Roberts A."/>
            <person name="Saif S."/>
            <person name="Shea T."/>
            <person name="Sykes S."/>
            <person name="Wortman J."/>
            <person name="Nusbaum C."/>
            <person name="Birren B."/>
        </authorList>
    </citation>
    <scope>NUCLEOTIDE SEQUENCE [LARGE SCALE GENOMIC DNA]</scope>
    <source>
        <strain evidence="1 2">BCC8398</strain>
    </source>
</reference>
<dbReference type="OrthoDB" id="2567569at2759"/>
<keyword evidence="2" id="KW-1185">Reference proteome</keyword>
<evidence type="ECO:0000313" key="2">
    <source>
        <dbReference type="Proteomes" id="UP000092666"/>
    </source>
</evidence>
<protein>
    <recommendedName>
        <fullName evidence="3">BTB domain-containing protein</fullName>
    </recommendedName>
</protein>
<organism evidence="1 2">
    <name type="scientific">Kwoniella heveanensis BCC8398</name>
    <dbReference type="NCBI Taxonomy" id="1296120"/>
    <lineage>
        <taxon>Eukaryota</taxon>
        <taxon>Fungi</taxon>
        <taxon>Dikarya</taxon>
        <taxon>Basidiomycota</taxon>
        <taxon>Agaricomycotina</taxon>
        <taxon>Tremellomycetes</taxon>
        <taxon>Tremellales</taxon>
        <taxon>Cryptococcaceae</taxon>
        <taxon>Kwoniella</taxon>
    </lineage>
</organism>
<dbReference type="EMBL" id="KI669496">
    <property type="protein sequence ID" value="OCF36155.1"/>
    <property type="molecule type" value="Genomic_DNA"/>
</dbReference>
<reference evidence="2" key="2">
    <citation type="submission" date="2013-12" db="EMBL/GenBank/DDBJ databases">
        <title>Evolution of pathogenesis and genome organization in the Tremellales.</title>
        <authorList>
            <person name="Cuomo C."/>
            <person name="Litvintseva A."/>
            <person name="Heitman J."/>
            <person name="Chen Y."/>
            <person name="Sun S."/>
            <person name="Springer D."/>
            <person name="Dromer F."/>
            <person name="Young S."/>
            <person name="Zeng Q."/>
            <person name="Chapman S."/>
            <person name="Gujja S."/>
            <person name="Saif S."/>
            <person name="Birren B."/>
        </authorList>
    </citation>
    <scope>NUCLEOTIDE SEQUENCE [LARGE SCALE GENOMIC DNA]</scope>
    <source>
        <strain evidence="2">BCC8398</strain>
    </source>
</reference>
<gene>
    <name evidence="1" type="ORF">I316_02027</name>
</gene>
<sequence>MTSLSLEANPDPNRYADTIHEYHRQGDISIRSKDHVILWANSWRLADASIVFRDMFELPRPFKQYGKRQRTSGDVCSDWSAADIGENRPIHLDYDADVISTFLDLINVSSPFVPTTIGKFEYAKDLYELCDQYDVKEEIQGKVKECSVGCSKDDPWALLIFSAKGEISPWLEKPSGS</sequence>
<evidence type="ECO:0008006" key="3">
    <source>
        <dbReference type="Google" id="ProtNLM"/>
    </source>
</evidence>
<dbReference type="Proteomes" id="UP000092666">
    <property type="component" value="Unassembled WGS sequence"/>
</dbReference>
<proteinExistence type="predicted"/>
<name>A0A1B9GYW1_9TREE</name>
<dbReference type="AlphaFoldDB" id="A0A1B9GYW1"/>